<feature type="compositionally biased region" description="Basic residues" evidence="1">
    <location>
        <begin position="191"/>
        <end position="201"/>
    </location>
</feature>
<protein>
    <submittedName>
        <fullName evidence="2">DUF721 domain-containing protein</fullName>
    </submittedName>
</protein>
<evidence type="ECO:0000313" key="2">
    <source>
        <dbReference type="EMBL" id="TMQ63020.1"/>
    </source>
</evidence>
<dbReference type="InterPro" id="IPR007922">
    <property type="entry name" value="DciA-like"/>
</dbReference>
<feature type="compositionally biased region" description="Polar residues" evidence="1">
    <location>
        <begin position="16"/>
        <end position="31"/>
    </location>
</feature>
<feature type="compositionally biased region" description="Basic and acidic residues" evidence="1">
    <location>
        <begin position="180"/>
        <end position="190"/>
    </location>
</feature>
<sequence>MVGVGGNPRANGSGARPSSSNALRGDGSQSSRAVPAGRPDPRPDGRVPRWVRRFRHVGGGGGRHPAPIAREGAPPRSKNGLDHERSAPGAASLRDRGRGALGGRLQRIFEALLDSPAARPRARVRGASERPAGGSPGRSGIGARPSLDREGLEARPGIEPAGRDRVPGAFGDAVAVSPASDRRGRACVERRMRRSTRRTGGRHGEAPAEGFQPVGTVLDDVLQALKLETRFAAAQATDRWATAVGPKVLARTRCVGVRDGELLVEVQGAVWMGHLAVLRQGILEQMNRTLEADQRLRAIRFVPMRSKKEEIKR</sequence>
<dbReference type="AlphaFoldDB" id="A0A538THC3"/>
<accession>A0A538THC3</accession>
<dbReference type="Proteomes" id="UP000317366">
    <property type="component" value="Unassembled WGS sequence"/>
</dbReference>
<proteinExistence type="predicted"/>
<dbReference type="EMBL" id="VBOX01000065">
    <property type="protein sequence ID" value="TMQ63020.1"/>
    <property type="molecule type" value="Genomic_DNA"/>
</dbReference>
<dbReference type="PANTHER" id="PTHR36456">
    <property type="entry name" value="UPF0232 PROTEIN SCO3875"/>
    <property type="match status" value="1"/>
</dbReference>
<feature type="region of interest" description="Disordered" evidence="1">
    <location>
        <begin position="118"/>
        <end position="211"/>
    </location>
</feature>
<dbReference type="PANTHER" id="PTHR36456:SF1">
    <property type="entry name" value="UPF0232 PROTEIN SCO3875"/>
    <property type="match status" value="1"/>
</dbReference>
<organism evidence="2 3">
    <name type="scientific">Eiseniibacteriota bacterium</name>
    <dbReference type="NCBI Taxonomy" id="2212470"/>
    <lineage>
        <taxon>Bacteria</taxon>
        <taxon>Candidatus Eiseniibacteriota</taxon>
    </lineage>
</organism>
<evidence type="ECO:0000313" key="3">
    <source>
        <dbReference type="Proteomes" id="UP000317366"/>
    </source>
</evidence>
<comment type="caution">
    <text evidence="2">The sequence shown here is derived from an EMBL/GenBank/DDBJ whole genome shotgun (WGS) entry which is preliminary data.</text>
</comment>
<name>A0A538THC3_UNCEI</name>
<gene>
    <name evidence="2" type="ORF">E6K77_06145</name>
</gene>
<dbReference type="Pfam" id="PF05258">
    <property type="entry name" value="DciA"/>
    <property type="match status" value="1"/>
</dbReference>
<feature type="region of interest" description="Disordered" evidence="1">
    <location>
        <begin position="1"/>
        <end position="98"/>
    </location>
</feature>
<evidence type="ECO:0000256" key="1">
    <source>
        <dbReference type="SAM" id="MobiDB-lite"/>
    </source>
</evidence>
<reference evidence="2 3" key="1">
    <citation type="journal article" date="2019" name="Nat. Microbiol.">
        <title>Mediterranean grassland soil C-N compound turnover is dependent on rainfall and depth, and is mediated by genomically divergent microorganisms.</title>
        <authorList>
            <person name="Diamond S."/>
            <person name="Andeer P.F."/>
            <person name="Li Z."/>
            <person name="Crits-Christoph A."/>
            <person name="Burstein D."/>
            <person name="Anantharaman K."/>
            <person name="Lane K.R."/>
            <person name="Thomas B.C."/>
            <person name="Pan C."/>
            <person name="Northen T.R."/>
            <person name="Banfield J.F."/>
        </authorList>
    </citation>
    <scope>NUCLEOTIDE SEQUENCE [LARGE SCALE GENOMIC DNA]</scope>
    <source>
        <strain evidence="2">WS_7</strain>
    </source>
</reference>